<organism evidence="3 4">
    <name type="scientific">Chaetoceros tenuissimus</name>
    <dbReference type="NCBI Taxonomy" id="426638"/>
    <lineage>
        <taxon>Eukaryota</taxon>
        <taxon>Sar</taxon>
        <taxon>Stramenopiles</taxon>
        <taxon>Ochrophyta</taxon>
        <taxon>Bacillariophyta</taxon>
        <taxon>Coscinodiscophyceae</taxon>
        <taxon>Chaetocerotophycidae</taxon>
        <taxon>Chaetocerotales</taxon>
        <taxon>Chaetocerotaceae</taxon>
        <taxon>Chaetoceros</taxon>
    </lineage>
</organism>
<name>A0AAD3HE77_9STRA</name>
<feature type="transmembrane region" description="Helical" evidence="2">
    <location>
        <begin position="237"/>
        <end position="258"/>
    </location>
</feature>
<feature type="transmembrane region" description="Helical" evidence="2">
    <location>
        <begin position="51"/>
        <end position="72"/>
    </location>
</feature>
<keyword evidence="2" id="KW-0812">Transmembrane</keyword>
<feature type="region of interest" description="Disordered" evidence="1">
    <location>
        <begin position="520"/>
        <end position="540"/>
    </location>
</feature>
<feature type="transmembrane region" description="Helical" evidence="2">
    <location>
        <begin position="350"/>
        <end position="372"/>
    </location>
</feature>
<feature type="transmembrane region" description="Helical" evidence="2">
    <location>
        <begin position="12"/>
        <end position="30"/>
    </location>
</feature>
<evidence type="ECO:0000256" key="1">
    <source>
        <dbReference type="SAM" id="MobiDB-lite"/>
    </source>
</evidence>
<keyword evidence="2" id="KW-0472">Membrane</keyword>
<feature type="transmembrane region" description="Helical" evidence="2">
    <location>
        <begin position="152"/>
        <end position="170"/>
    </location>
</feature>
<reference evidence="3 4" key="1">
    <citation type="journal article" date="2021" name="Sci. Rep.">
        <title>The genome of the diatom Chaetoceros tenuissimus carries an ancient integrated fragment of an extant virus.</title>
        <authorList>
            <person name="Hongo Y."/>
            <person name="Kimura K."/>
            <person name="Takaki Y."/>
            <person name="Yoshida Y."/>
            <person name="Baba S."/>
            <person name="Kobayashi G."/>
            <person name="Nagasaki K."/>
            <person name="Hano T."/>
            <person name="Tomaru Y."/>
        </authorList>
    </citation>
    <scope>NUCLEOTIDE SEQUENCE [LARGE SCALE GENOMIC DNA]</scope>
    <source>
        <strain evidence="3 4">NIES-3715</strain>
    </source>
</reference>
<keyword evidence="4" id="KW-1185">Reference proteome</keyword>
<feature type="transmembrane region" description="Helical" evidence="2">
    <location>
        <begin position="384"/>
        <end position="404"/>
    </location>
</feature>
<protein>
    <submittedName>
        <fullName evidence="3">Uncharacterized protein</fullName>
    </submittedName>
</protein>
<dbReference type="AlphaFoldDB" id="A0AAD3HE77"/>
<feature type="transmembrane region" description="Helical" evidence="2">
    <location>
        <begin position="107"/>
        <end position="131"/>
    </location>
</feature>
<dbReference type="EMBL" id="BLLK01000069">
    <property type="protein sequence ID" value="GFH59884.1"/>
    <property type="molecule type" value="Genomic_DNA"/>
</dbReference>
<evidence type="ECO:0000256" key="2">
    <source>
        <dbReference type="SAM" id="Phobius"/>
    </source>
</evidence>
<sequence>MPSPPVEAYLQLIFASVALIVTLASAFSTLREKDIGEDGRIVSKQAFRRHLFSINICDAIYTTGIMLAPFLFPRNGLSYSFIEDDEVRTVNFQGTSWTVGSERTLSAVTFLVTYGSLASKAHLAVLCFYYFCKNKIKLPTSINISFTRSMEAITFASIHIFCIVICALGIKMRTLGNPGLYPSSIVWESMPFSYSTGETQGLNTTSSLNGTDVSIHVPSEIRKEAFQINASRNSTNVMNLACLSFVAVCIIVTCITMIGMWTQMSRANGVNERNSESMRPVRPQLSSLRQARSQVSSQGPTGIQLPDSDATAPRSTVLSTALSSAHQSSVIDYTALLTRQTIISALTTQAALYMICVVFANPILITWISSFFLDPTLNFKSGSFMSILVSIIFPLTGLINALVIHRPATFFLRLKCPSMSWCTSLILVIREGGRVPDIATSMNNNISSRKSLNSVPFGVEAHVSDGSLKYKDPSSASSLDVLPFEGSEVEHLDVDMDDFAEEQNASSLDSWKQGLVYYPPFSGSEKDDDSDEECGYPNDSTQCIHMHRYRSSQLSTIEE</sequence>
<evidence type="ECO:0000313" key="4">
    <source>
        <dbReference type="Proteomes" id="UP001054902"/>
    </source>
</evidence>
<keyword evidence="2" id="KW-1133">Transmembrane helix</keyword>
<comment type="caution">
    <text evidence="3">The sequence shown here is derived from an EMBL/GenBank/DDBJ whole genome shotgun (WGS) entry which is preliminary data.</text>
</comment>
<dbReference type="Proteomes" id="UP001054902">
    <property type="component" value="Unassembled WGS sequence"/>
</dbReference>
<evidence type="ECO:0000313" key="3">
    <source>
        <dbReference type="EMBL" id="GFH59884.1"/>
    </source>
</evidence>
<accession>A0AAD3HE77</accession>
<gene>
    <name evidence="3" type="ORF">CTEN210_16360</name>
</gene>
<proteinExistence type="predicted"/>